<evidence type="ECO:0000256" key="7">
    <source>
        <dbReference type="ARBA" id="ARBA00022807"/>
    </source>
</evidence>
<evidence type="ECO:0000256" key="6">
    <source>
        <dbReference type="ARBA" id="ARBA00022801"/>
    </source>
</evidence>
<dbReference type="EMBL" id="CP143808">
    <property type="protein sequence ID" value="WVO20380.1"/>
    <property type="molecule type" value="Genomic_DNA"/>
</dbReference>
<dbReference type="InterPro" id="IPR050185">
    <property type="entry name" value="Ub_carboxyl-term_hydrolase"/>
</dbReference>
<keyword evidence="4" id="KW-0645">Protease</keyword>
<dbReference type="InterPro" id="IPR028889">
    <property type="entry name" value="USP"/>
</dbReference>
<dbReference type="PROSITE" id="PS50235">
    <property type="entry name" value="USP_3"/>
    <property type="match status" value="1"/>
</dbReference>
<accession>A0ABZ2APC8</accession>
<evidence type="ECO:0000256" key="4">
    <source>
        <dbReference type="ARBA" id="ARBA00022670"/>
    </source>
</evidence>
<feature type="compositionally biased region" description="Pro residues" evidence="8">
    <location>
        <begin position="221"/>
        <end position="235"/>
    </location>
</feature>
<keyword evidence="5" id="KW-0833">Ubl conjugation pathway</keyword>
<keyword evidence="11" id="KW-1185">Reference proteome</keyword>
<feature type="compositionally biased region" description="Pro residues" evidence="8">
    <location>
        <begin position="289"/>
        <end position="298"/>
    </location>
</feature>
<feature type="compositionally biased region" description="Pro residues" evidence="8">
    <location>
        <begin position="510"/>
        <end position="527"/>
    </location>
</feature>
<comment type="catalytic activity">
    <reaction evidence="1">
        <text>Thiol-dependent hydrolysis of ester, thioester, amide, peptide and isopeptide bonds formed by the C-terminal Gly of ubiquitin (a 76-residue protein attached to proteins as an intracellular targeting signal).</text>
        <dbReference type="EC" id="3.4.19.12"/>
    </reaction>
</comment>
<evidence type="ECO:0000256" key="8">
    <source>
        <dbReference type="SAM" id="MobiDB-lite"/>
    </source>
</evidence>
<feature type="domain" description="USP" evidence="9">
    <location>
        <begin position="949"/>
        <end position="1308"/>
    </location>
</feature>
<feature type="compositionally biased region" description="Polar residues" evidence="8">
    <location>
        <begin position="846"/>
        <end position="858"/>
    </location>
</feature>
<dbReference type="SUPFAM" id="SSF52821">
    <property type="entry name" value="Rhodanese/Cell cycle control phosphatase"/>
    <property type="match status" value="1"/>
</dbReference>
<feature type="compositionally biased region" description="Polar residues" evidence="8">
    <location>
        <begin position="351"/>
        <end position="363"/>
    </location>
</feature>
<dbReference type="PROSITE" id="PS00973">
    <property type="entry name" value="USP_2"/>
    <property type="match status" value="1"/>
</dbReference>
<feature type="region of interest" description="Disordered" evidence="8">
    <location>
        <begin position="489"/>
        <end position="538"/>
    </location>
</feature>
<dbReference type="PANTHER" id="PTHR21646:SF95">
    <property type="entry name" value="UBIQUITIN CARBOXYL-TERMINAL HYDROLASE 4-RELATED"/>
    <property type="match status" value="1"/>
</dbReference>
<dbReference type="Pfam" id="PF00443">
    <property type="entry name" value="UCH"/>
    <property type="match status" value="1"/>
</dbReference>
<dbReference type="InterPro" id="IPR018200">
    <property type="entry name" value="USP_CS"/>
</dbReference>
<feature type="compositionally biased region" description="Low complexity" evidence="8">
    <location>
        <begin position="261"/>
        <end position="274"/>
    </location>
</feature>
<evidence type="ECO:0000256" key="1">
    <source>
        <dbReference type="ARBA" id="ARBA00000707"/>
    </source>
</evidence>
<dbReference type="InterPro" id="IPR001394">
    <property type="entry name" value="Peptidase_C19_UCH"/>
</dbReference>
<feature type="compositionally biased region" description="Basic and acidic residues" evidence="8">
    <location>
        <begin position="324"/>
        <end position="335"/>
    </location>
</feature>
<feature type="compositionally biased region" description="Pro residues" evidence="8">
    <location>
        <begin position="425"/>
        <end position="436"/>
    </location>
</feature>
<name>A0ABZ2APC8_9TREE</name>
<feature type="compositionally biased region" description="Polar residues" evidence="8">
    <location>
        <begin position="489"/>
        <end position="498"/>
    </location>
</feature>
<proteinExistence type="inferred from homology"/>
<feature type="region of interest" description="Disordered" evidence="8">
    <location>
        <begin position="115"/>
        <end position="461"/>
    </location>
</feature>
<dbReference type="CDD" id="cd02674">
    <property type="entry name" value="Peptidase_C19R"/>
    <property type="match status" value="1"/>
</dbReference>
<feature type="compositionally biased region" description="Polar residues" evidence="8">
    <location>
        <begin position="118"/>
        <end position="127"/>
    </location>
</feature>
<evidence type="ECO:0000256" key="2">
    <source>
        <dbReference type="ARBA" id="ARBA00009085"/>
    </source>
</evidence>
<feature type="region of interest" description="Disordered" evidence="8">
    <location>
        <begin position="742"/>
        <end position="783"/>
    </location>
</feature>
<reference evidence="10 11" key="1">
    <citation type="submission" date="2024-01" db="EMBL/GenBank/DDBJ databases">
        <title>Comparative genomics of Cryptococcus and Kwoniella reveals pathogenesis evolution and contrasting modes of karyotype evolution via chromosome fusion or intercentromeric recombination.</title>
        <authorList>
            <person name="Coelho M.A."/>
            <person name="David-Palma M."/>
            <person name="Shea T."/>
            <person name="Bowers K."/>
            <person name="McGinley-Smith S."/>
            <person name="Mohammad A.W."/>
            <person name="Gnirke A."/>
            <person name="Yurkov A.M."/>
            <person name="Nowrousian M."/>
            <person name="Sun S."/>
            <person name="Cuomo C.A."/>
            <person name="Heitman J."/>
        </authorList>
    </citation>
    <scope>NUCLEOTIDE SEQUENCE [LARGE SCALE GENOMIC DNA]</scope>
    <source>
        <strain evidence="10 11">7685027</strain>
    </source>
</reference>
<sequence>MTRPPSPPSFAGLQLSQLLQYASDDNGTGHYPPKVWFERACYNADKAKLAERKQSKEDMFVSYSRACQSYVNVAMHNDWPDVKKKDPQLAARVKDFKPMYDSFVAKAKALKEELRQAEASSSAQPKSEPSKPPVSRQRSGPEITSIGNIRDRMQALAGHGMEVGTVQSKRLSREAPAKAPKPAALSSMTSSAARSRSGSESRPSPTTTTNGRQIVVTASSKPPPTPSQEKPPPSAPVSVQATGSSSRSRRSTLTSEGQGLSASIGSAAASPAQSLMPTPTAGPSRSPLPSIPSSPQPLPASHRPLPSPEPLRPSVPIKSFGMESRPEDGLAEFERAFPSLSEFGKQWDGDSLQSDSNSHNMNHTPKYPKPPTQPLISEEDTVPGLPYLPSVPISKPGLPPPPSRPDVSAFSPPSASSSAQTLGQPPVPRGASPPKPDVGSGVGLHRPASTPMPNIAGLDLLDMPDGDAAQIKAMNGGGKLEALNFPETISNLPQYSPTPSHPIPNTGHPLPQPPSHPPASEPAQPAPKPKEKPKFPFSNSITPDELREYFLNPSVEMLFLDIRPEDEWKKGYVGKEYEKRGARVEVVWLDPTVLLREGMTASKLEDALSLSPAVQREAFQNRHKYDLVIVYDAHSPVWPKEGPLSRLWDMLFMGLDEKRLQRNPVILVGGYAKWREFIKMRAARHAHPAKGKDVRNGLNGYTMMRSDVASPAPSEVSVKKANREAPVYQASEYAKSIAENFGASPQSMTGDSYRPSTHSHSQSQPYTPTYRHHHSRTGSTYSFHGAIAAPPQASIHPGPGARRRSDYIEHTGQLYSGSTATSLSIQSTSTTPQPQQQYYTSPPLPASNSMTPSISSMASPRASIDYPQAHALAKVSVPMPPPAVARPMERHDAYTSAHAQSLVPTASGYGKLPPQGQVTRSQAMRGLDSVSADGKDKVGYWRDVVLGITGLKNLGNTCYMNSTIQCLSATYPFSTFFLDGTFSRSINKENPLGTKGELAKAWAELLRVLWSEKYEFLSPMTFRKQITHFAPQFLGSDQHDSQEFLSFVLDGLHEDLNRIKHKPPPVEMTPEREAMLESAAPEVASEREWAIYRQRNDSLIVDLFQGQYRNRLECLICHKTSTTYDAFMYMSLPVPSGKTKVVIQELIDEFVKAEVMEKENAWYCPRCKTNRRASKTLTIARLPPVLLIQLKRFTTRDGLFWDKSETPVIFPIRGLDLTRYLPGPAGSSVGSGKQVGPDGTFDPRAQVGPFKYDLYGVSNHMGTLSSGHYTAFVKSKEGWKYCEDSQVMSAQEKDVISRPAYILFYKRVPG</sequence>
<protein>
    <recommendedName>
        <fullName evidence="3">ubiquitinyl hydrolase 1</fullName>
        <ecNumber evidence="3">3.4.19.12</ecNumber>
    </recommendedName>
</protein>
<dbReference type="GeneID" id="89988449"/>
<evidence type="ECO:0000313" key="10">
    <source>
        <dbReference type="EMBL" id="WVO20380.1"/>
    </source>
</evidence>
<comment type="similarity">
    <text evidence="2">Belongs to the peptidase C19 family.</text>
</comment>
<dbReference type="RefSeq" id="XP_064719619.1">
    <property type="nucleotide sequence ID" value="XM_064863547.1"/>
</dbReference>
<dbReference type="PANTHER" id="PTHR21646">
    <property type="entry name" value="UBIQUITIN CARBOXYL-TERMINAL HYDROLASE"/>
    <property type="match status" value="1"/>
</dbReference>
<evidence type="ECO:0000256" key="5">
    <source>
        <dbReference type="ARBA" id="ARBA00022786"/>
    </source>
</evidence>
<evidence type="ECO:0000259" key="9">
    <source>
        <dbReference type="PROSITE" id="PS50235"/>
    </source>
</evidence>
<feature type="compositionally biased region" description="Low complexity" evidence="8">
    <location>
        <begin position="177"/>
        <end position="209"/>
    </location>
</feature>
<gene>
    <name evidence="10" type="ORF">IAS62_001675</name>
</gene>
<feature type="region of interest" description="Disordered" evidence="8">
    <location>
        <begin position="818"/>
        <end position="860"/>
    </location>
</feature>
<dbReference type="PROSITE" id="PS00972">
    <property type="entry name" value="USP_1"/>
    <property type="match status" value="1"/>
</dbReference>
<dbReference type="Gene3D" id="3.40.250.10">
    <property type="entry name" value="Rhodanese-like domain"/>
    <property type="match status" value="1"/>
</dbReference>
<dbReference type="InterPro" id="IPR036873">
    <property type="entry name" value="Rhodanese-like_dom_sf"/>
</dbReference>
<feature type="compositionally biased region" description="Low complexity" evidence="8">
    <location>
        <begin position="408"/>
        <end position="419"/>
    </location>
</feature>
<keyword evidence="6" id="KW-0378">Hydrolase</keyword>
<dbReference type="Gene3D" id="1.20.58.80">
    <property type="entry name" value="Phosphotransferase system, lactose/cellobiose-type IIA subunit"/>
    <property type="match status" value="1"/>
</dbReference>
<dbReference type="EC" id="3.4.19.12" evidence="3"/>
<evidence type="ECO:0000313" key="11">
    <source>
        <dbReference type="Proteomes" id="UP001432216"/>
    </source>
</evidence>
<dbReference type="Gene3D" id="3.90.70.10">
    <property type="entry name" value="Cysteine proteinases"/>
    <property type="match status" value="1"/>
</dbReference>
<keyword evidence="7" id="KW-0788">Thiol protease</keyword>
<feature type="compositionally biased region" description="Polar residues" evidence="8">
    <location>
        <begin position="743"/>
        <end position="767"/>
    </location>
</feature>
<dbReference type="SUPFAM" id="SSF54001">
    <property type="entry name" value="Cysteine proteinases"/>
    <property type="match status" value="1"/>
</dbReference>
<dbReference type="Proteomes" id="UP001432216">
    <property type="component" value="Chromosome 3"/>
</dbReference>
<evidence type="ECO:0000256" key="3">
    <source>
        <dbReference type="ARBA" id="ARBA00012759"/>
    </source>
</evidence>
<organism evidence="10 11">
    <name type="scientific">Cryptococcus decagattii</name>
    <dbReference type="NCBI Taxonomy" id="1859122"/>
    <lineage>
        <taxon>Eukaryota</taxon>
        <taxon>Fungi</taxon>
        <taxon>Dikarya</taxon>
        <taxon>Basidiomycota</taxon>
        <taxon>Agaricomycotina</taxon>
        <taxon>Tremellomycetes</taxon>
        <taxon>Tremellales</taxon>
        <taxon>Cryptococcaceae</taxon>
        <taxon>Cryptococcus</taxon>
        <taxon>Cryptococcus gattii species complex</taxon>
    </lineage>
</organism>
<feature type="compositionally biased region" description="Low complexity" evidence="8">
    <location>
        <begin position="821"/>
        <end position="841"/>
    </location>
</feature>
<dbReference type="InterPro" id="IPR038765">
    <property type="entry name" value="Papain-like_cys_pep_sf"/>
</dbReference>